<gene>
    <name evidence="1" type="ORF">EVOR1521_LOCUS20874</name>
</gene>
<organism evidence="1 2">
    <name type="scientific">Effrenium voratum</name>
    <dbReference type="NCBI Taxonomy" id="2562239"/>
    <lineage>
        <taxon>Eukaryota</taxon>
        <taxon>Sar</taxon>
        <taxon>Alveolata</taxon>
        <taxon>Dinophyceae</taxon>
        <taxon>Suessiales</taxon>
        <taxon>Symbiodiniaceae</taxon>
        <taxon>Effrenium</taxon>
    </lineage>
</organism>
<comment type="caution">
    <text evidence="1">The sequence shown here is derived from an EMBL/GenBank/DDBJ whole genome shotgun (WGS) entry which is preliminary data.</text>
</comment>
<dbReference type="Proteomes" id="UP001178507">
    <property type="component" value="Unassembled WGS sequence"/>
</dbReference>
<dbReference type="AlphaFoldDB" id="A0AA36J1A4"/>
<protein>
    <submittedName>
        <fullName evidence="1">Uncharacterized protein</fullName>
    </submittedName>
</protein>
<sequence length="161" mass="17646">MSFNAVAGYLGDLARGKRRVTASRPSLTGKTCRPRAALTPSAWRRWNASCRRSPWRDPRNLRDPSNGTTACDFRGADFGCLFCRMWVSQSDGWTLRSLARLGPTDLQAASEKEEEHPNPCVGVAKEASQSCVCSGNLARGYSSTLTQQQLAMVARWSSASD</sequence>
<reference evidence="1" key="1">
    <citation type="submission" date="2023-08" db="EMBL/GenBank/DDBJ databases">
        <authorList>
            <person name="Chen Y."/>
            <person name="Shah S."/>
            <person name="Dougan E. K."/>
            <person name="Thang M."/>
            <person name="Chan C."/>
        </authorList>
    </citation>
    <scope>NUCLEOTIDE SEQUENCE</scope>
</reference>
<accession>A0AA36J1A4</accession>
<dbReference type="EMBL" id="CAUJNA010003240">
    <property type="protein sequence ID" value="CAJ1396690.1"/>
    <property type="molecule type" value="Genomic_DNA"/>
</dbReference>
<proteinExistence type="predicted"/>
<evidence type="ECO:0000313" key="2">
    <source>
        <dbReference type="Proteomes" id="UP001178507"/>
    </source>
</evidence>
<evidence type="ECO:0000313" key="1">
    <source>
        <dbReference type="EMBL" id="CAJ1396690.1"/>
    </source>
</evidence>
<name>A0AA36J1A4_9DINO</name>
<keyword evidence="2" id="KW-1185">Reference proteome</keyword>